<sequence length="672" mass="71662">MSSPLDHPHDPNTLHRFAHSSNPYYLAHAQPPLEPLATAPVAHPPYSARQQPWMLNVQTSYAHSHHQNTLSERAAQQQQQQQQQQQHQQQHQQQQQQHSGGFYSGGGPESQLVGYPESSQRTLLHDGSYSGSLYGIPYPSPAFSYQNGYSSATSSPSEDLQSALDPHTSLARAAYRPVPALPDRRSSYPLATQYLQDGRADLYGPATPPRGISASAAAAPSLAHLGSPTSYSGYGLASPPSSYPHITSDATSLMDVHSPRSAPYPQHPHNAHAHAHAHMAMRRDSLDSLPDPISPSSVPGLVFDGDDYDDDSESSLPSAASEVARAPYHHHHQTPHPHPHPHHNHHNPHNHHNHNHNHHRGGTGPHSSEEREFDSPVAGGGGREQWATPSGGGGAYPASSSASSSACLEDGARSPELPYEAAGSGGAGDATDGGSPVTPSDGAHGERARAPQKKSKMHQCTVCYKLFPRPSGLATHMNSHSGAKPFKCPIPTCTKSFAVRSNAKRHLRTHGIFPSAEHAGAAPSQFTVGFDTPLVSDVHEAGALPAKLRWVPPSLATRSNVDYLRDAAEDSEDEYFQPSCPLLPLPLPPVSPSSSAAAAVGMGAGAGAGVASVGESSVERALAAWGVEHDERFVVVEERNSYVQADAAPYISSQVRPQRLPERAAARCVYGC</sequence>
<feature type="compositionally biased region" description="Basic residues" evidence="6">
    <location>
        <begin position="327"/>
        <end position="361"/>
    </location>
</feature>
<feature type="domain" description="C2H2-type" evidence="7">
    <location>
        <begin position="486"/>
        <end position="510"/>
    </location>
</feature>
<evidence type="ECO:0000256" key="4">
    <source>
        <dbReference type="ARBA" id="ARBA00022833"/>
    </source>
</evidence>
<feature type="compositionally biased region" description="Low complexity" evidence="6">
    <location>
        <begin position="76"/>
        <end position="98"/>
    </location>
</feature>
<feature type="compositionally biased region" description="Acidic residues" evidence="6">
    <location>
        <begin position="304"/>
        <end position="313"/>
    </location>
</feature>
<dbReference type="PROSITE" id="PS50157">
    <property type="entry name" value="ZINC_FINGER_C2H2_2"/>
    <property type="match status" value="2"/>
</dbReference>
<protein>
    <recommendedName>
        <fullName evidence="7">C2H2-type domain-containing protein</fullName>
    </recommendedName>
</protein>
<dbReference type="InterPro" id="IPR036236">
    <property type="entry name" value="Znf_C2H2_sf"/>
</dbReference>
<evidence type="ECO:0000313" key="8">
    <source>
        <dbReference type="EMBL" id="QIE48516.1"/>
    </source>
</evidence>
<accession>A0A6G6FQC7</accession>
<proteinExistence type="evidence at transcript level"/>
<feature type="domain" description="C2H2-type" evidence="7">
    <location>
        <begin position="458"/>
        <end position="485"/>
    </location>
</feature>
<dbReference type="PANTHER" id="PTHR24408:SF58">
    <property type="entry name" value="TRANSCRIPTION FACTOR (TFIIIA), PUTATIVE (AFU_ORTHOLOGUE AFUA_1G05150)-RELATED"/>
    <property type="match status" value="1"/>
</dbReference>
<evidence type="ECO:0000256" key="1">
    <source>
        <dbReference type="ARBA" id="ARBA00022723"/>
    </source>
</evidence>
<dbReference type="SMART" id="SM00355">
    <property type="entry name" value="ZnF_C2H2"/>
    <property type="match status" value="2"/>
</dbReference>
<keyword evidence="4" id="KW-0862">Zinc</keyword>
<feature type="compositionally biased region" description="Basic residues" evidence="6">
    <location>
        <begin position="269"/>
        <end position="280"/>
    </location>
</feature>
<keyword evidence="2" id="KW-0677">Repeat</keyword>
<dbReference type="GO" id="GO:0008270">
    <property type="term" value="F:zinc ion binding"/>
    <property type="evidence" value="ECO:0007669"/>
    <property type="project" value="UniProtKB-KW"/>
</dbReference>
<dbReference type="SUPFAM" id="SSF57667">
    <property type="entry name" value="beta-beta-alpha zinc fingers"/>
    <property type="match status" value="1"/>
</dbReference>
<dbReference type="PROSITE" id="PS00028">
    <property type="entry name" value="ZINC_FINGER_C2H2_1"/>
    <property type="match status" value="2"/>
</dbReference>
<feature type="compositionally biased region" description="Low complexity" evidence="6">
    <location>
        <begin position="396"/>
        <end position="406"/>
    </location>
</feature>
<organism evidence="8">
    <name type="scientific">Trametes gibbosa</name>
    <dbReference type="NCBI Taxonomy" id="160864"/>
    <lineage>
        <taxon>Eukaryota</taxon>
        <taxon>Fungi</taxon>
        <taxon>Dikarya</taxon>
        <taxon>Basidiomycota</taxon>
        <taxon>Agaricomycotina</taxon>
        <taxon>Agaricomycetes</taxon>
        <taxon>Polyporales</taxon>
        <taxon>Polyporaceae</taxon>
        <taxon>Trametes</taxon>
    </lineage>
</organism>
<dbReference type="EMBL" id="MK805243">
    <property type="protein sequence ID" value="QIE48516.1"/>
    <property type="molecule type" value="mRNA"/>
</dbReference>
<dbReference type="GO" id="GO:0005634">
    <property type="term" value="C:nucleus"/>
    <property type="evidence" value="ECO:0007669"/>
    <property type="project" value="TreeGrafter"/>
</dbReference>
<reference evidence="8" key="1">
    <citation type="journal article" date="2019" name="J. For. Res.">
        <title>Expression and analysis of zinc finger family gene in Lenzites gibbosa.</title>
        <authorList>
            <person name="Zhang J."/>
            <person name="Chi Y."/>
            <person name="Li S."/>
            <person name="Zhang J."/>
            <person name="Chen J."/>
        </authorList>
    </citation>
    <scope>NUCLEOTIDE SEQUENCE</scope>
    <source>
        <strain evidence="8">ZnF109</strain>
    </source>
</reference>
<feature type="compositionally biased region" description="Polar residues" evidence="6">
    <location>
        <begin position="60"/>
        <end position="75"/>
    </location>
</feature>
<name>A0A6G6FQC7_9APHY</name>
<dbReference type="Pfam" id="PF00096">
    <property type="entry name" value="zf-C2H2"/>
    <property type="match status" value="2"/>
</dbReference>
<dbReference type="PANTHER" id="PTHR24408">
    <property type="entry name" value="ZINC FINGER PROTEIN"/>
    <property type="match status" value="1"/>
</dbReference>
<keyword evidence="1" id="KW-0479">Metal-binding</keyword>
<keyword evidence="3 5" id="KW-0863">Zinc-finger</keyword>
<feature type="region of interest" description="Disordered" evidence="6">
    <location>
        <begin position="60"/>
        <end position="126"/>
    </location>
</feature>
<dbReference type="InterPro" id="IPR013087">
    <property type="entry name" value="Znf_C2H2_type"/>
</dbReference>
<dbReference type="AlphaFoldDB" id="A0A6G6FQC7"/>
<feature type="compositionally biased region" description="Low complexity" evidence="6">
    <location>
        <begin position="287"/>
        <end position="297"/>
    </location>
</feature>
<evidence type="ECO:0000259" key="7">
    <source>
        <dbReference type="PROSITE" id="PS50157"/>
    </source>
</evidence>
<feature type="region of interest" description="Disordered" evidence="6">
    <location>
        <begin position="255"/>
        <end position="454"/>
    </location>
</feature>
<dbReference type="GO" id="GO:0043565">
    <property type="term" value="F:sequence-specific DNA binding"/>
    <property type="evidence" value="ECO:0007669"/>
    <property type="project" value="TreeGrafter"/>
</dbReference>
<evidence type="ECO:0000256" key="5">
    <source>
        <dbReference type="PROSITE-ProRule" id="PRU00042"/>
    </source>
</evidence>
<evidence type="ECO:0000256" key="3">
    <source>
        <dbReference type="ARBA" id="ARBA00022771"/>
    </source>
</evidence>
<evidence type="ECO:0000256" key="6">
    <source>
        <dbReference type="SAM" id="MobiDB-lite"/>
    </source>
</evidence>
<dbReference type="Gene3D" id="3.30.160.60">
    <property type="entry name" value="Classic Zinc Finger"/>
    <property type="match status" value="2"/>
</dbReference>
<evidence type="ECO:0000256" key="2">
    <source>
        <dbReference type="ARBA" id="ARBA00022737"/>
    </source>
</evidence>
<dbReference type="GO" id="GO:0000981">
    <property type="term" value="F:DNA-binding transcription factor activity, RNA polymerase II-specific"/>
    <property type="evidence" value="ECO:0007669"/>
    <property type="project" value="TreeGrafter"/>
</dbReference>